<gene>
    <name evidence="1" type="ORF">S06H3_14356</name>
</gene>
<proteinExistence type="predicted"/>
<dbReference type="AlphaFoldDB" id="X1MJK1"/>
<protein>
    <submittedName>
        <fullName evidence="1">Uncharacterized protein</fullName>
    </submittedName>
</protein>
<organism evidence="1">
    <name type="scientific">marine sediment metagenome</name>
    <dbReference type="NCBI Taxonomy" id="412755"/>
    <lineage>
        <taxon>unclassified sequences</taxon>
        <taxon>metagenomes</taxon>
        <taxon>ecological metagenomes</taxon>
    </lineage>
</organism>
<evidence type="ECO:0000313" key="1">
    <source>
        <dbReference type="EMBL" id="GAI18246.1"/>
    </source>
</evidence>
<sequence length="115" mass="13139">MNLQCPRCKILLIFSTQETETSQGKTVRYDIYRCGSCNYQEKRLSQVALVNEVKVIKLPTKYRIESKDKNGKVHMIAEPYEFTTMCHRLGILFRELPDTATVEVLQAGAPPISSK</sequence>
<comment type="caution">
    <text evidence="1">The sequence shown here is derived from an EMBL/GenBank/DDBJ whole genome shotgun (WGS) entry which is preliminary data.</text>
</comment>
<accession>X1MJK1</accession>
<reference evidence="1" key="1">
    <citation type="journal article" date="2014" name="Front. Microbiol.">
        <title>High frequency of phylogenetically diverse reductive dehalogenase-homologous genes in deep subseafloor sedimentary metagenomes.</title>
        <authorList>
            <person name="Kawai M."/>
            <person name="Futagami T."/>
            <person name="Toyoda A."/>
            <person name="Takaki Y."/>
            <person name="Nishi S."/>
            <person name="Hori S."/>
            <person name="Arai W."/>
            <person name="Tsubouchi T."/>
            <person name="Morono Y."/>
            <person name="Uchiyama I."/>
            <person name="Ito T."/>
            <person name="Fujiyama A."/>
            <person name="Inagaki F."/>
            <person name="Takami H."/>
        </authorList>
    </citation>
    <scope>NUCLEOTIDE SEQUENCE</scope>
    <source>
        <strain evidence="1">Expedition CK06-06</strain>
    </source>
</reference>
<name>X1MJK1_9ZZZZ</name>
<dbReference type="EMBL" id="BARV01007018">
    <property type="protein sequence ID" value="GAI18246.1"/>
    <property type="molecule type" value="Genomic_DNA"/>
</dbReference>